<feature type="domain" description="Tyrosine specific protein phosphatases" evidence="2">
    <location>
        <begin position="121"/>
        <end position="186"/>
    </location>
</feature>
<dbReference type="GO" id="GO:0004721">
    <property type="term" value="F:phosphoprotein phosphatase activity"/>
    <property type="evidence" value="ECO:0007669"/>
    <property type="project" value="InterPro"/>
</dbReference>
<dbReference type="PROSITE" id="PS50056">
    <property type="entry name" value="TYR_PHOSPHATASE_2"/>
    <property type="match status" value="1"/>
</dbReference>
<reference evidence="3 4" key="1">
    <citation type="submission" date="2017-04" db="EMBL/GenBank/DDBJ databases">
        <authorList>
            <person name="Afonso C.L."/>
            <person name="Miller P.J."/>
            <person name="Scott M.A."/>
            <person name="Spackman E."/>
            <person name="Goraichik I."/>
            <person name="Dimitrov K.M."/>
            <person name="Suarez D.L."/>
            <person name="Swayne D.E."/>
        </authorList>
    </citation>
    <scope>NUCLEOTIDE SEQUENCE [LARGE SCALE GENOMIC DNA]</scope>
    <source>
        <strain evidence="3 4">B5P</strain>
    </source>
</reference>
<dbReference type="OrthoDB" id="1188001at2"/>
<gene>
    <name evidence="3" type="ORF">SAMN02982922_2130</name>
</gene>
<dbReference type="InterPro" id="IPR026893">
    <property type="entry name" value="Tyr/Ser_Pase_IphP-type"/>
</dbReference>
<dbReference type="AlphaFoldDB" id="A0A1X7NMJ6"/>
<dbReference type="Pfam" id="PF13350">
    <property type="entry name" value="Y_phosphatase3"/>
    <property type="match status" value="1"/>
</dbReference>
<dbReference type="InterPro" id="IPR000387">
    <property type="entry name" value="Tyr_Pase_dom"/>
</dbReference>
<dbReference type="SUPFAM" id="SSF52799">
    <property type="entry name" value="(Phosphotyrosine protein) phosphatases II"/>
    <property type="match status" value="1"/>
</dbReference>
<organism evidence="3 4">
    <name type="scientific">Mesorhizobium australicum</name>
    <dbReference type="NCBI Taxonomy" id="536018"/>
    <lineage>
        <taxon>Bacteria</taxon>
        <taxon>Pseudomonadati</taxon>
        <taxon>Pseudomonadota</taxon>
        <taxon>Alphaproteobacteria</taxon>
        <taxon>Hyphomicrobiales</taxon>
        <taxon>Phyllobacteriaceae</taxon>
        <taxon>Mesorhizobium</taxon>
    </lineage>
</organism>
<evidence type="ECO:0000313" key="3">
    <source>
        <dbReference type="EMBL" id="SMH39118.1"/>
    </source>
</evidence>
<dbReference type="Gene3D" id="3.90.190.10">
    <property type="entry name" value="Protein tyrosine phosphatase superfamily"/>
    <property type="match status" value="1"/>
</dbReference>
<keyword evidence="4" id="KW-1185">Reference proteome</keyword>
<evidence type="ECO:0000313" key="4">
    <source>
        <dbReference type="Proteomes" id="UP000193083"/>
    </source>
</evidence>
<evidence type="ECO:0000256" key="1">
    <source>
        <dbReference type="ARBA" id="ARBA00009580"/>
    </source>
</evidence>
<sequence length="253" mass="27216">MTIQPDQRLLRLSGALNVRDLGGYATAGGGSTQWGRVLRAASLHRLEAAELEALAGRGLATVIDLRRAGELHEAPNPFSRHGGVAYHHVSLFDRLAPLEMVGNSDNLLLDLYKIALRERGAEFARVLNLIADAPDGAVLFHCTAGKDRTGLIAAILLLVAGVDRDQILQDYAMTGPLIAPMLEELVEHARAKGLNVDGFRQLLTCEPATMEGALIELDTAHGGVEAYLAAIGLPEKTVERLRDRLTKPAVRAV</sequence>
<name>A0A1X7NMJ6_9HYPH</name>
<accession>A0A1X7NMJ6</accession>
<dbReference type="PANTHER" id="PTHR31126:SF1">
    <property type="entry name" value="TYROSINE SPECIFIC PROTEIN PHOSPHATASES DOMAIN-CONTAINING PROTEIN"/>
    <property type="match status" value="1"/>
</dbReference>
<comment type="similarity">
    <text evidence="1">Belongs to the protein-tyrosine phosphatase family.</text>
</comment>
<dbReference type="RefSeq" id="WP_085464142.1">
    <property type="nucleotide sequence ID" value="NZ_FXBL01000004.1"/>
</dbReference>
<dbReference type="EMBL" id="FXBL01000004">
    <property type="protein sequence ID" value="SMH39118.1"/>
    <property type="molecule type" value="Genomic_DNA"/>
</dbReference>
<dbReference type="Proteomes" id="UP000193083">
    <property type="component" value="Unassembled WGS sequence"/>
</dbReference>
<proteinExistence type="inferred from homology"/>
<dbReference type="PANTHER" id="PTHR31126">
    <property type="entry name" value="TYROSINE-PROTEIN PHOSPHATASE"/>
    <property type="match status" value="1"/>
</dbReference>
<evidence type="ECO:0000259" key="2">
    <source>
        <dbReference type="PROSITE" id="PS50056"/>
    </source>
</evidence>
<dbReference type="PROSITE" id="PS00383">
    <property type="entry name" value="TYR_PHOSPHATASE_1"/>
    <property type="match status" value="1"/>
</dbReference>
<dbReference type="InterPro" id="IPR029021">
    <property type="entry name" value="Prot-tyrosine_phosphatase-like"/>
</dbReference>
<protein>
    <submittedName>
        <fullName evidence="3">Protein-tyrosine phosphatase</fullName>
    </submittedName>
</protein>
<dbReference type="InterPro" id="IPR016130">
    <property type="entry name" value="Tyr_Pase_AS"/>
</dbReference>